<evidence type="ECO:0000313" key="1">
    <source>
        <dbReference type="EMBL" id="CAI9925780.1"/>
    </source>
</evidence>
<protein>
    <submittedName>
        <fullName evidence="2">Hypothetical_protein</fullName>
    </submittedName>
</protein>
<dbReference type="AlphaFoldDB" id="A0AA86TRN9"/>
<organism evidence="1">
    <name type="scientific">Hexamita inflata</name>
    <dbReference type="NCBI Taxonomy" id="28002"/>
    <lineage>
        <taxon>Eukaryota</taxon>
        <taxon>Metamonada</taxon>
        <taxon>Diplomonadida</taxon>
        <taxon>Hexamitidae</taxon>
        <taxon>Hexamitinae</taxon>
        <taxon>Hexamita</taxon>
    </lineage>
</organism>
<sequence length="616" mass="69980">MEVPQKTASLRIEYKLQLPFTEGPSQDQFEYQLLTASTQNFCVYCFKNYKTLYYFDVNDIILKNLQFDEEIVSLVQLPGQILVQGTTTCKVMEGDVLKEAEKVDSEIKSSKLPTKIGKQYLIGIEGSNAVFYNEKLHNVEIGVNLKDTTDYQIQGNLLSYKDDEKVYQYLITESGAEILFESQIILQQMKFAYQLPNKVLLVELVDGVINFVVITPQSIQKFKFLNDTNGNPLEPSLLLGVESMVSPQQITILVNQAAFYAFEFDLNLTPLYSENDCIIASRYIDSFCPTQPVTDVKNGIKANADELCPDMFAINRYFASNFTKPIVKINNFGMKPLQINAKAQEQLIINGETNEDVKKAFNEHSYQYIILTRGFESNAIIVYYASNSFLMRPDRPLAFDYSSYTAMALEQAAGSDAFINGEKEVVEEKIVEPVIENEEKSSDLKLSDMEVDEEYEKQQAEIKQKIAKCQAEEKFISQLKQQQMLQKQKEDQVLFELATGTPLKINKLQASAPVQMTKISTQNLLQHINKDLNIYKLQTLNQPVGTFLMDPKNPKKFVNAVKSSEINGIVINPVCFTQLGVVKNGRIEVMRSGKQFGLMDLGLELEMQHENVYEAE</sequence>
<reference evidence="1" key="1">
    <citation type="submission" date="2023-06" db="EMBL/GenBank/DDBJ databases">
        <authorList>
            <person name="Kurt Z."/>
        </authorList>
    </citation>
    <scope>NUCLEOTIDE SEQUENCE</scope>
</reference>
<dbReference type="Proteomes" id="UP001642409">
    <property type="component" value="Unassembled WGS sequence"/>
</dbReference>
<dbReference type="EMBL" id="CAXDID020000081">
    <property type="protein sequence ID" value="CAL6018756.1"/>
    <property type="molecule type" value="Genomic_DNA"/>
</dbReference>
<comment type="caution">
    <text evidence="1">The sequence shown here is derived from an EMBL/GenBank/DDBJ whole genome shotgun (WGS) entry which is preliminary data.</text>
</comment>
<keyword evidence="3" id="KW-1185">Reference proteome</keyword>
<gene>
    <name evidence="1" type="ORF">HINF_LOCUS13425</name>
    <name evidence="2" type="ORF">HINF_LOCUS26622</name>
</gene>
<evidence type="ECO:0000313" key="3">
    <source>
        <dbReference type="Proteomes" id="UP001642409"/>
    </source>
</evidence>
<name>A0AA86TRN9_9EUKA</name>
<proteinExistence type="predicted"/>
<reference evidence="2 3" key="2">
    <citation type="submission" date="2024-07" db="EMBL/GenBank/DDBJ databases">
        <authorList>
            <person name="Akdeniz Z."/>
        </authorList>
    </citation>
    <scope>NUCLEOTIDE SEQUENCE [LARGE SCALE GENOMIC DNA]</scope>
</reference>
<evidence type="ECO:0000313" key="2">
    <source>
        <dbReference type="EMBL" id="CAL6018756.1"/>
    </source>
</evidence>
<dbReference type="EMBL" id="CATOUU010000347">
    <property type="protein sequence ID" value="CAI9925780.1"/>
    <property type="molecule type" value="Genomic_DNA"/>
</dbReference>
<accession>A0AA86TRN9</accession>